<evidence type="ECO:0000256" key="1">
    <source>
        <dbReference type="ARBA" id="ARBA00000085"/>
    </source>
</evidence>
<keyword evidence="8" id="KW-1133">Transmembrane helix</keyword>
<dbReference type="GO" id="GO:0004673">
    <property type="term" value="F:protein histidine kinase activity"/>
    <property type="evidence" value="ECO:0007669"/>
    <property type="project" value="UniProtKB-EC"/>
</dbReference>
<dbReference type="InterPro" id="IPR003594">
    <property type="entry name" value="HATPase_dom"/>
</dbReference>
<protein>
    <recommendedName>
        <fullName evidence="2">histidine kinase</fullName>
        <ecNumber evidence="2">2.7.13.3</ecNumber>
    </recommendedName>
</protein>
<feature type="transmembrane region" description="Helical" evidence="8">
    <location>
        <begin position="176"/>
        <end position="199"/>
    </location>
</feature>
<accession>A0A511D540</accession>
<keyword evidence="4" id="KW-0808">Transferase</keyword>
<proteinExistence type="predicted"/>
<dbReference type="Proteomes" id="UP000321328">
    <property type="component" value="Unassembled WGS sequence"/>
</dbReference>
<feature type="transmembrane region" description="Helical" evidence="8">
    <location>
        <begin position="111"/>
        <end position="134"/>
    </location>
</feature>
<dbReference type="SMART" id="SM00387">
    <property type="entry name" value="HATPase_c"/>
    <property type="match status" value="1"/>
</dbReference>
<dbReference type="SUPFAM" id="SSF55874">
    <property type="entry name" value="ATPase domain of HSP90 chaperone/DNA topoisomerase II/histidine kinase"/>
    <property type="match status" value="1"/>
</dbReference>
<keyword evidence="11" id="KW-1185">Reference proteome</keyword>
<feature type="domain" description="Histidine kinase" evidence="9">
    <location>
        <begin position="286"/>
        <end position="488"/>
    </location>
</feature>
<feature type="transmembrane region" description="Helical" evidence="8">
    <location>
        <begin position="206"/>
        <end position="223"/>
    </location>
</feature>
<dbReference type="AlphaFoldDB" id="A0A511D540"/>
<keyword evidence="8" id="KW-0812">Transmembrane</keyword>
<dbReference type="InterPro" id="IPR036890">
    <property type="entry name" value="HATPase_C_sf"/>
</dbReference>
<evidence type="ECO:0000313" key="10">
    <source>
        <dbReference type="EMBL" id="GEL19910.1"/>
    </source>
</evidence>
<dbReference type="EMBL" id="BJVI01000050">
    <property type="protein sequence ID" value="GEL19910.1"/>
    <property type="molecule type" value="Genomic_DNA"/>
</dbReference>
<dbReference type="InterPro" id="IPR050980">
    <property type="entry name" value="2C_sensor_his_kinase"/>
</dbReference>
<sequence length="528" mass="55012">MGHHGRAVPASSHPRGRLVAGVRDLIGVYLIGLAMVGLALLESANGAVGQDDALNLLILGTVGLGSATALLGDVSGRLFGDVRPSWIAAALALYTFAVVPSTTLWPEPLKGAPIVIAARMAAFAVVLVVLLIAVRPPVRLGHWAPWLAAATGVLASIGAAHGAVALPGVFTPLTQPVVLSVVVILAWMVTSTWLVLGGVLRRDPTVWWMSLGLLMVGVAHLYQVGTGVEQTEPDLVFGAIGLVGMLTVLVGTLRLVRGEVDAVRDEQEELRVAAAHMERASARVAERDHELRNGLTGLTGITQLLSAGRGDAEQEHLRFAVLHELSRLAAILEGDQPGGAAHVPDQRGYEITPVLDDVVRLRQAAGARIELDSRPGLRTTGSPDVLTQVIGNLLSNSAQHAPGAAVRVRAAAVGSRIQVEVCDDGPGLTRGQERLVLGRGVRGAASDGHGLGLFVSRELLDSVGGSLRVLGRGGLGGCAVIVELPRVPPPVARRQVLTASGEARGRTGQPPPWTDGPRGTRPSERGSR</sequence>
<evidence type="ECO:0000313" key="11">
    <source>
        <dbReference type="Proteomes" id="UP000321328"/>
    </source>
</evidence>
<feature type="region of interest" description="Disordered" evidence="7">
    <location>
        <begin position="496"/>
        <end position="528"/>
    </location>
</feature>
<feature type="transmembrane region" description="Helical" evidence="8">
    <location>
        <begin position="53"/>
        <end position="74"/>
    </location>
</feature>
<comment type="caution">
    <text evidence="10">The sequence shown here is derived from an EMBL/GenBank/DDBJ whole genome shotgun (WGS) entry which is preliminary data.</text>
</comment>
<feature type="transmembrane region" description="Helical" evidence="8">
    <location>
        <begin position="21"/>
        <end position="41"/>
    </location>
</feature>
<gene>
    <name evidence="10" type="ORF">PA7_37470</name>
</gene>
<feature type="transmembrane region" description="Helical" evidence="8">
    <location>
        <begin position="235"/>
        <end position="256"/>
    </location>
</feature>
<dbReference type="PRINTS" id="PR00344">
    <property type="entry name" value="BCTRLSENSOR"/>
</dbReference>
<dbReference type="EC" id="2.7.13.3" evidence="2"/>
<keyword evidence="3" id="KW-0597">Phosphoprotein</keyword>
<dbReference type="InterPro" id="IPR005467">
    <property type="entry name" value="His_kinase_dom"/>
</dbReference>
<evidence type="ECO:0000256" key="6">
    <source>
        <dbReference type="ARBA" id="ARBA00023012"/>
    </source>
</evidence>
<name>A0A511D540_9PSEU</name>
<dbReference type="InterPro" id="IPR004358">
    <property type="entry name" value="Sig_transdc_His_kin-like_C"/>
</dbReference>
<organism evidence="10 11">
    <name type="scientific">Pseudonocardia asaccharolytica DSM 44247 = NBRC 16224</name>
    <dbReference type="NCBI Taxonomy" id="1123024"/>
    <lineage>
        <taxon>Bacteria</taxon>
        <taxon>Bacillati</taxon>
        <taxon>Actinomycetota</taxon>
        <taxon>Actinomycetes</taxon>
        <taxon>Pseudonocardiales</taxon>
        <taxon>Pseudonocardiaceae</taxon>
        <taxon>Pseudonocardia</taxon>
    </lineage>
</organism>
<evidence type="ECO:0000256" key="2">
    <source>
        <dbReference type="ARBA" id="ARBA00012438"/>
    </source>
</evidence>
<evidence type="ECO:0000256" key="3">
    <source>
        <dbReference type="ARBA" id="ARBA00022553"/>
    </source>
</evidence>
<dbReference type="STRING" id="1123024.GCA_000423625_01891"/>
<evidence type="ECO:0000256" key="8">
    <source>
        <dbReference type="SAM" id="Phobius"/>
    </source>
</evidence>
<reference evidence="10 11" key="1">
    <citation type="submission" date="2019-07" db="EMBL/GenBank/DDBJ databases">
        <title>Whole genome shotgun sequence of Pseudonocardia asaccharolytica NBRC 16224.</title>
        <authorList>
            <person name="Hosoyama A."/>
            <person name="Uohara A."/>
            <person name="Ohji S."/>
            <person name="Ichikawa N."/>
        </authorList>
    </citation>
    <scope>NUCLEOTIDE SEQUENCE [LARGE SCALE GENOMIC DNA]</scope>
    <source>
        <strain evidence="10 11">NBRC 16224</strain>
    </source>
</reference>
<evidence type="ECO:0000259" key="9">
    <source>
        <dbReference type="PROSITE" id="PS50109"/>
    </source>
</evidence>
<dbReference type="GO" id="GO:0000160">
    <property type="term" value="P:phosphorelay signal transduction system"/>
    <property type="evidence" value="ECO:0007669"/>
    <property type="project" value="UniProtKB-KW"/>
</dbReference>
<dbReference type="PROSITE" id="PS50109">
    <property type="entry name" value="HIS_KIN"/>
    <property type="match status" value="1"/>
</dbReference>
<keyword evidence="5" id="KW-0418">Kinase</keyword>
<feature type="transmembrane region" description="Helical" evidence="8">
    <location>
        <begin position="86"/>
        <end position="105"/>
    </location>
</feature>
<evidence type="ECO:0000256" key="7">
    <source>
        <dbReference type="SAM" id="MobiDB-lite"/>
    </source>
</evidence>
<keyword evidence="6" id="KW-0902">Two-component regulatory system</keyword>
<feature type="transmembrane region" description="Helical" evidence="8">
    <location>
        <begin position="146"/>
        <end position="170"/>
    </location>
</feature>
<keyword evidence="8" id="KW-0472">Membrane</keyword>
<evidence type="ECO:0000256" key="5">
    <source>
        <dbReference type="ARBA" id="ARBA00022777"/>
    </source>
</evidence>
<dbReference type="Pfam" id="PF02518">
    <property type="entry name" value="HATPase_c"/>
    <property type="match status" value="1"/>
</dbReference>
<dbReference type="PANTHER" id="PTHR44936">
    <property type="entry name" value="SENSOR PROTEIN CREC"/>
    <property type="match status" value="1"/>
</dbReference>
<dbReference type="PANTHER" id="PTHR44936:SF9">
    <property type="entry name" value="SENSOR PROTEIN CREC"/>
    <property type="match status" value="1"/>
</dbReference>
<comment type="catalytic activity">
    <reaction evidence="1">
        <text>ATP + protein L-histidine = ADP + protein N-phospho-L-histidine.</text>
        <dbReference type="EC" id="2.7.13.3"/>
    </reaction>
</comment>
<evidence type="ECO:0000256" key="4">
    <source>
        <dbReference type="ARBA" id="ARBA00022679"/>
    </source>
</evidence>
<dbReference type="Gene3D" id="3.30.565.10">
    <property type="entry name" value="Histidine kinase-like ATPase, C-terminal domain"/>
    <property type="match status" value="1"/>
</dbReference>